<dbReference type="STRING" id="6412.T1G377"/>
<dbReference type="PROSITE" id="PS50003">
    <property type="entry name" value="PH_DOMAIN"/>
    <property type="match status" value="1"/>
</dbReference>
<dbReference type="Gene3D" id="2.30.29.30">
    <property type="entry name" value="Pleckstrin-homology domain (PH domain)/Phosphotyrosine-binding domain (PTB)"/>
    <property type="match status" value="2"/>
</dbReference>
<evidence type="ECO:0000313" key="5">
    <source>
        <dbReference type="Proteomes" id="UP000015101"/>
    </source>
</evidence>
<feature type="domain" description="PH" evidence="1">
    <location>
        <begin position="3"/>
        <end position="108"/>
    </location>
</feature>
<dbReference type="SMART" id="SM01244">
    <property type="entry name" value="IRS"/>
    <property type="match status" value="1"/>
</dbReference>
<dbReference type="eggNOG" id="KOG4047">
    <property type="taxonomic scope" value="Eukaryota"/>
</dbReference>
<gene>
    <name evidence="4" type="primary">20215525</name>
    <name evidence="3" type="ORF">HELRODRAFT_78097</name>
</gene>
<dbReference type="Proteomes" id="UP000015101">
    <property type="component" value="Unassembled WGS sequence"/>
</dbReference>
<dbReference type="EMBL" id="KB096411">
    <property type="protein sequence ID" value="ESO04972.1"/>
    <property type="molecule type" value="Genomic_DNA"/>
</dbReference>
<dbReference type="GeneID" id="20215525"/>
<dbReference type="PANTHER" id="PTHR21258:SF61">
    <property type="entry name" value="PROTEIN CHICO"/>
    <property type="match status" value="1"/>
</dbReference>
<reference evidence="3 5" key="2">
    <citation type="journal article" date="2013" name="Nature">
        <title>Insights into bilaterian evolution from three spiralian genomes.</title>
        <authorList>
            <person name="Simakov O."/>
            <person name="Marletaz F."/>
            <person name="Cho S.J."/>
            <person name="Edsinger-Gonzales E."/>
            <person name="Havlak P."/>
            <person name="Hellsten U."/>
            <person name="Kuo D.H."/>
            <person name="Larsson T."/>
            <person name="Lv J."/>
            <person name="Arendt D."/>
            <person name="Savage R."/>
            <person name="Osoegawa K."/>
            <person name="de Jong P."/>
            <person name="Grimwood J."/>
            <person name="Chapman J.A."/>
            <person name="Shapiro H."/>
            <person name="Aerts A."/>
            <person name="Otillar R.P."/>
            <person name="Terry A.Y."/>
            <person name="Boore J.L."/>
            <person name="Grigoriev I.V."/>
            <person name="Lindberg D.R."/>
            <person name="Seaver E.C."/>
            <person name="Weisblat D.A."/>
            <person name="Putnam N.H."/>
            <person name="Rokhsar D.S."/>
        </authorList>
    </citation>
    <scope>NUCLEOTIDE SEQUENCE</scope>
</reference>
<dbReference type="SUPFAM" id="SSF50729">
    <property type="entry name" value="PH domain-like"/>
    <property type="match status" value="2"/>
</dbReference>
<dbReference type="GO" id="GO:0007169">
    <property type="term" value="P:cell surface receptor protein tyrosine kinase signaling pathway"/>
    <property type="evidence" value="ECO:0000318"/>
    <property type="project" value="GO_Central"/>
</dbReference>
<dbReference type="Pfam" id="PF00169">
    <property type="entry name" value="PH"/>
    <property type="match status" value="1"/>
</dbReference>
<dbReference type="SMART" id="SM00310">
    <property type="entry name" value="PTBI"/>
    <property type="match status" value="1"/>
</dbReference>
<proteinExistence type="predicted"/>
<dbReference type="OMA" id="VKLMVQE"/>
<sequence>MSDIVKQGYVKFQSKNLGIWKKRWLVLKMHSRRGPVRLEKYSDEVASLSSGKYRMIDLSKVENIYRLPDFEKKCAIHITVDCMQSVQFSVDSELECENWLKMIQGEIQGALINRVCVNIYSPDSFNVYLTKHPKLPTHGECTMEITDTEIRLLNHRDQEIVFWPINKLRKYGVERNMFTIEAGRSCVTGEGTFVFESEASDDIYSRVNNVIKSQALAKRNEVSLGVCNREFCHVLHILLCFVDHILVVVW</sequence>
<name>T1G377_HELRO</name>
<dbReference type="EnsemblMetazoa" id="HelroT78097">
    <property type="protein sequence ID" value="HelroP78097"/>
    <property type="gene ID" value="HelroG78097"/>
</dbReference>
<accession>T1G377</accession>
<dbReference type="RefSeq" id="XP_009016905.1">
    <property type="nucleotide sequence ID" value="XM_009018657.1"/>
</dbReference>
<dbReference type="SMART" id="SM00233">
    <property type="entry name" value="PH"/>
    <property type="match status" value="1"/>
</dbReference>
<organism evidence="4 5">
    <name type="scientific">Helobdella robusta</name>
    <name type="common">Californian leech</name>
    <dbReference type="NCBI Taxonomy" id="6412"/>
    <lineage>
        <taxon>Eukaryota</taxon>
        <taxon>Metazoa</taxon>
        <taxon>Spiralia</taxon>
        <taxon>Lophotrochozoa</taxon>
        <taxon>Annelida</taxon>
        <taxon>Clitellata</taxon>
        <taxon>Hirudinea</taxon>
        <taxon>Rhynchobdellida</taxon>
        <taxon>Glossiphoniidae</taxon>
        <taxon>Helobdella</taxon>
    </lineage>
</organism>
<dbReference type="PROSITE" id="PS51064">
    <property type="entry name" value="IRS_PTB"/>
    <property type="match status" value="1"/>
</dbReference>
<evidence type="ECO:0000259" key="1">
    <source>
        <dbReference type="PROSITE" id="PS50003"/>
    </source>
</evidence>
<dbReference type="GO" id="GO:0005737">
    <property type="term" value="C:cytoplasm"/>
    <property type="evidence" value="ECO:0000318"/>
    <property type="project" value="GO_Central"/>
</dbReference>
<dbReference type="InterPro" id="IPR001849">
    <property type="entry name" value="PH_domain"/>
</dbReference>
<feature type="domain" description="IRS-type PTB" evidence="2">
    <location>
        <begin position="118"/>
        <end position="221"/>
    </location>
</feature>
<evidence type="ECO:0000313" key="4">
    <source>
        <dbReference type="EnsemblMetazoa" id="HelroP78097"/>
    </source>
</evidence>
<evidence type="ECO:0000259" key="2">
    <source>
        <dbReference type="PROSITE" id="PS51064"/>
    </source>
</evidence>
<dbReference type="PANTHER" id="PTHR21258">
    <property type="entry name" value="DOCKING PROTEIN RELATED"/>
    <property type="match status" value="1"/>
</dbReference>
<dbReference type="AlphaFoldDB" id="T1G377"/>
<reference evidence="5" key="1">
    <citation type="submission" date="2012-12" db="EMBL/GenBank/DDBJ databases">
        <authorList>
            <person name="Hellsten U."/>
            <person name="Grimwood J."/>
            <person name="Chapman J.A."/>
            <person name="Shapiro H."/>
            <person name="Aerts A."/>
            <person name="Otillar R.P."/>
            <person name="Terry A.Y."/>
            <person name="Boore J.L."/>
            <person name="Simakov O."/>
            <person name="Marletaz F."/>
            <person name="Cho S.-J."/>
            <person name="Edsinger-Gonzales E."/>
            <person name="Havlak P."/>
            <person name="Kuo D.-H."/>
            <person name="Larsson T."/>
            <person name="Lv J."/>
            <person name="Arendt D."/>
            <person name="Savage R."/>
            <person name="Osoegawa K."/>
            <person name="de Jong P."/>
            <person name="Lindberg D.R."/>
            <person name="Seaver E.C."/>
            <person name="Weisblat D.A."/>
            <person name="Putnam N.H."/>
            <person name="Grigoriev I.V."/>
            <person name="Rokhsar D.S."/>
        </authorList>
    </citation>
    <scope>NUCLEOTIDE SEQUENCE</scope>
</reference>
<keyword evidence="5" id="KW-1185">Reference proteome</keyword>
<evidence type="ECO:0000313" key="3">
    <source>
        <dbReference type="EMBL" id="ESO04972.1"/>
    </source>
</evidence>
<protein>
    <recommendedName>
        <fullName evidence="6">Protein chico</fullName>
    </recommendedName>
</protein>
<dbReference type="InterPro" id="IPR011993">
    <property type="entry name" value="PH-like_dom_sf"/>
</dbReference>
<dbReference type="InterPro" id="IPR002404">
    <property type="entry name" value="IRS_PTB"/>
</dbReference>
<dbReference type="EMBL" id="AMQM01004013">
    <property type="status" value="NOT_ANNOTATED_CDS"/>
    <property type="molecule type" value="Genomic_DNA"/>
</dbReference>
<reference evidence="4" key="3">
    <citation type="submission" date="2015-06" db="UniProtKB">
        <authorList>
            <consortium name="EnsemblMetazoa"/>
        </authorList>
    </citation>
    <scope>IDENTIFICATION</scope>
</reference>
<evidence type="ECO:0008006" key="6">
    <source>
        <dbReference type="Google" id="ProtNLM"/>
    </source>
</evidence>
<dbReference type="InParanoid" id="T1G377"/>
<dbReference type="OrthoDB" id="6279276at2759"/>
<dbReference type="InterPro" id="IPR050996">
    <property type="entry name" value="Docking_Protein_DOK"/>
</dbReference>
<dbReference type="CTD" id="20215525"/>
<dbReference type="HOGENOM" id="CLU_057256_2_0_1"/>
<dbReference type="Pfam" id="PF02174">
    <property type="entry name" value="IRS"/>
    <property type="match status" value="1"/>
</dbReference>
<dbReference type="KEGG" id="hro:HELRODRAFT_78097"/>